<name>A0ABV8PZW9_9BACT</name>
<evidence type="ECO:0000313" key="4">
    <source>
        <dbReference type="Proteomes" id="UP001595906"/>
    </source>
</evidence>
<dbReference type="Gene3D" id="2.60.40.10">
    <property type="entry name" value="Immunoglobulins"/>
    <property type="match status" value="2"/>
</dbReference>
<comment type="caution">
    <text evidence="3">The sequence shown here is derived from an EMBL/GenBank/DDBJ whole genome shotgun (WGS) entry which is preliminary data.</text>
</comment>
<proteinExistence type="predicted"/>
<dbReference type="EMBL" id="JBHSDC010000029">
    <property type="protein sequence ID" value="MFC4233433.1"/>
    <property type="molecule type" value="Genomic_DNA"/>
</dbReference>
<dbReference type="InterPro" id="IPR000601">
    <property type="entry name" value="PKD_dom"/>
</dbReference>
<reference evidence="4" key="1">
    <citation type="journal article" date="2019" name="Int. J. Syst. Evol. Microbiol.">
        <title>The Global Catalogue of Microorganisms (GCM) 10K type strain sequencing project: providing services to taxonomists for standard genome sequencing and annotation.</title>
        <authorList>
            <consortium name="The Broad Institute Genomics Platform"/>
            <consortium name="The Broad Institute Genome Sequencing Center for Infectious Disease"/>
            <person name="Wu L."/>
            <person name="Ma J."/>
        </authorList>
    </citation>
    <scope>NUCLEOTIDE SEQUENCE [LARGE SCALE GENOMIC DNA]</scope>
    <source>
        <strain evidence="4">CECT 8010</strain>
    </source>
</reference>
<feature type="domain" description="PKD" evidence="2">
    <location>
        <begin position="445"/>
        <end position="497"/>
    </location>
</feature>
<dbReference type="Proteomes" id="UP001595906">
    <property type="component" value="Unassembled WGS sequence"/>
</dbReference>
<feature type="transmembrane region" description="Helical" evidence="1">
    <location>
        <begin position="46"/>
        <end position="64"/>
    </location>
</feature>
<dbReference type="InterPro" id="IPR035986">
    <property type="entry name" value="PKD_dom_sf"/>
</dbReference>
<dbReference type="Pfam" id="PF18911">
    <property type="entry name" value="PKD_4"/>
    <property type="match status" value="2"/>
</dbReference>
<dbReference type="SUPFAM" id="SSF49299">
    <property type="entry name" value="PKD domain"/>
    <property type="match status" value="2"/>
</dbReference>
<dbReference type="CDD" id="cd00146">
    <property type="entry name" value="PKD"/>
    <property type="match status" value="2"/>
</dbReference>
<dbReference type="NCBIfam" id="TIGR04131">
    <property type="entry name" value="Bac_Flav_CTERM"/>
    <property type="match status" value="1"/>
</dbReference>
<keyword evidence="1" id="KW-1133">Transmembrane helix</keyword>
<evidence type="ECO:0000259" key="2">
    <source>
        <dbReference type="PROSITE" id="PS50093"/>
    </source>
</evidence>
<evidence type="ECO:0000256" key="1">
    <source>
        <dbReference type="SAM" id="Phobius"/>
    </source>
</evidence>
<keyword evidence="1" id="KW-0472">Membrane</keyword>
<feature type="domain" description="PKD" evidence="2">
    <location>
        <begin position="347"/>
        <end position="411"/>
    </location>
</feature>
<dbReference type="SMART" id="SM00089">
    <property type="entry name" value="PKD"/>
    <property type="match status" value="2"/>
</dbReference>
<dbReference type="RefSeq" id="WP_379015705.1">
    <property type="nucleotide sequence ID" value="NZ_JBHSDC010000029.1"/>
</dbReference>
<dbReference type="InterPro" id="IPR022409">
    <property type="entry name" value="PKD/Chitinase_dom"/>
</dbReference>
<dbReference type="Pfam" id="PF13585">
    <property type="entry name" value="CHU_C"/>
    <property type="match status" value="1"/>
</dbReference>
<keyword evidence="1" id="KW-0812">Transmembrane</keyword>
<organism evidence="3 4">
    <name type="scientific">Parasediminibacterium paludis</name>
    <dbReference type="NCBI Taxonomy" id="908966"/>
    <lineage>
        <taxon>Bacteria</taxon>
        <taxon>Pseudomonadati</taxon>
        <taxon>Bacteroidota</taxon>
        <taxon>Chitinophagia</taxon>
        <taxon>Chitinophagales</taxon>
        <taxon>Chitinophagaceae</taxon>
        <taxon>Parasediminibacterium</taxon>
    </lineage>
</organism>
<dbReference type="PROSITE" id="PS50093">
    <property type="entry name" value="PKD"/>
    <property type="match status" value="2"/>
</dbReference>
<evidence type="ECO:0000313" key="3">
    <source>
        <dbReference type="EMBL" id="MFC4233433.1"/>
    </source>
</evidence>
<sequence length="911" mass="98260">MAKTFIGRVSLIGKILLMPDNFYLVIQDLCYFTHHHSKKLFYLKRLLLVVLILISAIAGFARHIKGGWVQYEYQGAGTTANTSIYKITVYVFRDCTQNGPMPSSLGIYDAATYQSVQTISNTSYSNISTPSKTTFDPCLSNPPTICYSIYTYSTTVTLPDNVNGYIIAASDANRVTGIVNVSNSSATGISFTATIPGTINSVDYHKNSNPYFEFKDTVVICYNTNFSYQFKATDVDGDSLSYSFGNGINGTQTLSAPPYNSIPYSGSYSGSSPLGSNVTIDPVTGLISGKAPATTGEYVIAVYVSEWRNGIMINSTRKELQINVANCSLSAAALKLSYINCDNYVFTFQNEATASNINAYLWDFGVTTSIKDTSTQATPTYTYADTGTYVLKLTVANTGGCQDSAKSIVRVYPGFTPAFTVAGSCYQSPFTFTDISFTKYGVINSWSWNFGDPNSTTDTSAQKNATYQYGVSGTNSASLTVTNSKGCSGTVTKIVTVNNKPQITLPFKDTLICSIDSLPLIAQSTGTYSWSPNYNIINPTSNKPIVFPKDTTVYTVTVADQGCIDSATITVNVLDFITVKLPADTGICRTDSITLSPKSDALSYVWTESGGGNTLSSKTVKYPKAAPSADSVIYYVTANLGYCQDKAQITVHTAVYPTATVSADTSICFGSRANLNGSYTGAFYSWSPTTTLYQANSLHPIAGPQQTTSYVLTVGDTSYCKKLVTDTVVVTVIPQFNINAGNDTSVVIGQPLQLTASGDTTSLQYIWQPSSYLNNNTIYNPIATFTNSAVPDIIPFTVIASTKEGCTSTDMVNVKVYKMLPDILVPSGFTPNGDGKNDILKPILIGIAKLHYFNVYNRYGQLVFTTSDGSKGWDGAINGTFQGSNTFVFMAEGIDYLGNIISRKGTTVLIK</sequence>
<keyword evidence="4" id="KW-1185">Reference proteome</keyword>
<dbReference type="InterPro" id="IPR013783">
    <property type="entry name" value="Ig-like_fold"/>
</dbReference>
<accession>A0ABV8PZW9</accession>
<dbReference type="InterPro" id="IPR026341">
    <property type="entry name" value="T9SS_type_B"/>
</dbReference>
<gene>
    <name evidence="3" type="ORF">ACFOW1_16145</name>
</gene>
<protein>
    <submittedName>
        <fullName evidence="3">PKD domain-containing protein</fullName>
    </submittedName>
</protein>